<protein>
    <submittedName>
        <fullName evidence="3">Uncharacterized protein</fullName>
    </submittedName>
</protein>
<feature type="transmembrane region" description="Helical" evidence="2">
    <location>
        <begin position="134"/>
        <end position="159"/>
    </location>
</feature>
<reference evidence="3 4" key="1">
    <citation type="submission" date="2018-10" db="EMBL/GenBank/DDBJ databases">
        <title>Draft genome sequence of the microsporidian Tubulinosema ratisbonensis.</title>
        <authorList>
            <person name="Polonais V."/>
            <person name="Peyretaillade E."/>
            <person name="Niehus S."/>
            <person name="Wawrzyniak I."/>
            <person name="Franchet A."/>
            <person name="Gaspin C."/>
            <person name="Reichstadt M."/>
            <person name="Belser C."/>
            <person name="Labadie K."/>
            <person name="Delbac F."/>
            <person name="Ferrandon D."/>
        </authorList>
    </citation>
    <scope>NUCLEOTIDE SEQUENCE [LARGE SCALE GENOMIC DNA]</scope>
    <source>
        <strain evidence="3 4">Franzen</strain>
    </source>
</reference>
<feature type="compositionally biased region" description="Basic and acidic residues" evidence="1">
    <location>
        <begin position="16"/>
        <end position="25"/>
    </location>
</feature>
<feature type="transmembrane region" description="Helical" evidence="2">
    <location>
        <begin position="251"/>
        <end position="268"/>
    </location>
</feature>
<name>A0A437ALG4_9MICR</name>
<feature type="transmembrane region" description="Helical" evidence="2">
    <location>
        <begin position="196"/>
        <end position="217"/>
    </location>
</feature>
<dbReference type="EMBL" id="RCSS01000369">
    <property type="protein sequence ID" value="RVD91918.1"/>
    <property type="molecule type" value="Genomic_DNA"/>
</dbReference>
<gene>
    <name evidence="3" type="ORF">TUBRATIS_16080</name>
</gene>
<evidence type="ECO:0000313" key="4">
    <source>
        <dbReference type="Proteomes" id="UP000282876"/>
    </source>
</evidence>
<feature type="region of interest" description="Disordered" evidence="1">
    <location>
        <begin position="1"/>
        <end position="55"/>
    </location>
</feature>
<comment type="caution">
    <text evidence="3">The sequence shown here is derived from an EMBL/GenBank/DDBJ whole genome shotgun (WGS) entry which is preliminary data.</text>
</comment>
<evidence type="ECO:0000256" key="1">
    <source>
        <dbReference type="SAM" id="MobiDB-lite"/>
    </source>
</evidence>
<keyword evidence="2" id="KW-0472">Membrane</keyword>
<sequence>MADNIDSIEVETPIHQQEEQKEKETGIQLEDLSTTNEASNPESVTIDDPESSHKTRERLKYEARLRIAYSDADENGITLWIMIYLFRIEFFKRLILAIFRMEEKRRLTKMMFTSFVILPNYLTIFTFSDKKLSIQTVIFLSIFFSSSFLFISVRVLIVYFEKENAKRILEFIFFIIYLGYTFFLIIKNILPDSVFAISNLLGFFLWLTTLINLYMFLTFKNQFVYVKYSIPILFVLSLIIFSVFFKFSIWIFLYFGCILFYCFLNILFKIFFVRTLFYSEIFFFNMITFLIYTQDLLEIFTEQIRV</sequence>
<proteinExistence type="predicted"/>
<evidence type="ECO:0000313" key="3">
    <source>
        <dbReference type="EMBL" id="RVD91918.1"/>
    </source>
</evidence>
<keyword evidence="2" id="KW-1133">Transmembrane helix</keyword>
<dbReference type="AlphaFoldDB" id="A0A437ALG4"/>
<feature type="transmembrane region" description="Helical" evidence="2">
    <location>
        <begin position="111"/>
        <end position="128"/>
    </location>
</feature>
<feature type="transmembrane region" description="Helical" evidence="2">
    <location>
        <begin position="275"/>
        <end position="292"/>
    </location>
</feature>
<keyword evidence="2" id="KW-0812">Transmembrane</keyword>
<feature type="compositionally biased region" description="Polar residues" evidence="1">
    <location>
        <begin position="31"/>
        <end position="43"/>
    </location>
</feature>
<feature type="transmembrane region" description="Helical" evidence="2">
    <location>
        <begin position="171"/>
        <end position="190"/>
    </location>
</feature>
<feature type="transmembrane region" description="Helical" evidence="2">
    <location>
        <begin position="224"/>
        <end position="245"/>
    </location>
</feature>
<dbReference type="VEuPathDB" id="MicrosporidiaDB:TUBRATIS_16080"/>
<organism evidence="3 4">
    <name type="scientific">Tubulinosema ratisbonensis</name>
    <dbReference type="NCBI Taxonomy" id="291195"/>
    <lineage>
        <taxon>Eukaryota</taxon>
        <taxon>Fungi</taxon>
        <taxon>Fungi incertae sedis</taxon>
        <taxon>Microsporidia</taxon>
        <taxon>Tubulinosematoidea</taxon>
        <taxon>Tubulinosematidae</taxon>
        <taxon>Tubulinosema</taxon>
    </lineage>
</organism>
<dbReference type="Proteomes" id="UP000282876">
    <property type="component" value="Unassembled WGS sequence"/>
</dbReference>
<evidence type="ECO:0000256" key="2">
    <source>
        <dbReference type="SAM" id="Phobius"/>
    </source>
</evidence>
<accession>A0A437ALG4</accession>
<keyword evidence="4" id="KW-1185">Reference proteome</keyword>